<evidence type="ECO:0008006" key="3">
    <source>
        <dbReference type="Google" id="ProtNLM"/>
    </source>
</evidence>
<accession>A0A1V6P6Y3</accession>
<gene>
    <name evidence="1" type="ORF">PENDEC_c019G01171</name>
</gene>
<dbReference type="PANTHER" id="PTHR47425">
    <property type="entry name" value="FARB-RELATED"/>
    <property type="match status" value="1"/>
</dbReference>
<dbReference type="STRING" id="69771.A0A1V6P6Y3"/>
<dbReference type="PANTHER" id="PTHR47425:SF2">
    <property type="entry name" value="FARB-RELATED"/>
    <property type="match status" value="1"/>
</dbReference>
<name>A0A1V6P6Y3_PENDC</name>
<comment type="caution">
    <text evidence="1">The sequence shown here is derived from an EMBL/GenBank/DDBJ whole genome shotgun (WGS) entry which is preliminary data.</text>
</comment>
<dbReference type="InterPro" id="IPR052761">
    <property type="entry name" value="Fungal_Detox/Toxin_TFs"/>
</dbReference>
<proteinExistence type="predicted"/>
<protein>
    <recommendedName>
        <fullName evidence="3">Transcription factor domain-containing protein</fullName>
    </recommendedName>
</protein>
<reference evidence="2" key="1">
    <citation type="journal article" date="2017" name="Nat. Microbiol.">
        <title>Global analysis of biosynthetic gene clusters reveals vast potential of secondary metabolite production in Penicillium species.</title>
        <authorList>
            <person name="Nielsen J.C."/>
            <person name="Grijseels S."/>
            <person name="Prigent S."/>
            <person name="Ji B."/>
            <person name="Dainat J."/>
            <person name="Nielsen K.F."/>
            <person name="Frisvad J.C."/>
            <person name="Workman M."/>
            <person name="Nielsen J."/>
        </authorList>
    </citation>
    <scope>NUCLEOTIDE SEQUENCE [LARGE SCALE GENOMIC DNA]</scope>
    <source>
        <strain evidence="2">IBT 11843</strain>
    </source>
</reference>
<dbReference type="Proteomes" id="UP000191522">
    <property type="component" value="Unassembled WGS sequence"/>
</dbReference>
<evidence type="ECO:0000313" key="1">
    <source>
        <dbReference type="EMBL" id="OQD72724.1"/>
    </source>
</evidence>
<organism evidence="1 2">
    <name type="scientific">Penicillium decumbens</name>
    <dbReference type="NCBI Taxonomy" id="69771"/>
    <lineage>
        <taxon>Eukaryota</taxon>
        <taxon>Fungi</taxon>
        <taxon>Dikarya</taxon>
        <taxon>Ascomycota</taxon>
        <taxon>Pezizomycotina</taxon>
        <taxon>Eurotiomycetes</taxon>
        <taxon>Eurotiomycetidae</taxon>
        <taxon>Eurotiales</taxon>
        <taxon>Aspergillaceae</taxon>
        <taxon>Penicillium</taxon>
    </lineage>
</organism>
<dbReference type="OrthoDB" id="4451586at2759"/>
<dbReference type="EMBL" id="MDYL01000019">
    <property type="protein sequence ID" value="OQD72724.1"/>
    <property type="molecule type" value="Genomic_DNA"/>
</dbReference>
<evidence type="ECO:0000313" key="2">
    <source>
        <dbReference type="Proteomes" id="UP000191522"/>
    </source>
</evidence>
<dbReference type="AlphaFoldDB" id="A0A1V6P6Y3"/>
<sequence>MFSAAAFVDVEHIYNAGYQTRRKAREDLFSKTRVLYDFDYENDRVITIQSLLLMTYWHETPQNPKDSQHWLDIFDGCEFLRDLSLQERSAVSFIEKAKLSVLISEVAILRDFRKDGCPSPGAPGNDEDEFSGAWMEEYEKTLEALHLWHARAPADMERTNQQNHILFVQHAWIRLVFLTTLGTLYREIACITMPYHEKPAYPDRQVLQEMSSIIQELHNLGVVYLLPTTAVALLVPVLVMHFSDLRSSSDGLQLSGFQNFYRCMRVLSSLGDTYSFAVIVRQFFEDALGNIGGVSPPVVPTMIQDLLTSKEHESLIKAQAARSSGDPATWKGLPSIL</sequence>
<dbReference type="OMA" id="EIACITM"/>
<keyword evidence="2" id="KW-1185">Reference proteome</keyword>